<dbReference type="InterPro" id="IPR028098">
    <property type="entry name" value="Glyco_trans_4-like_N"/>
</dbReference>
<sequence>MSKKVGVVVDNDFDHDIRVTKEVNILKEAGYDVHVLCFGFEGSDYDSHEGLTVDRINISRKRKNRLYFFNVRFPFYRILWKKNIKEFIVRHDLDIIHVHDLYLSKPAKKAITNCGKRVPLILDLHENYPFAILSYNWTKGWLRNFLANPKKWKAWEFDYLIAADKIIVLAEHFKEQLIDEYPKLNAKEFIVYPNVIDIKKFDQYPVDHSKSRPFKGLTLLYFGIIAERRGVFDTVKALEKVNSKGHDVNLLIIGPVDKADQDLFQEILNTSSSKKSIKYIPWIELSELTTYLNLIDVCISPIHKNPQHESGVANKVFQYMYGRKPLIVSDSRPQMELVKKHNCGLSFSNIDELVESIEYLLKNPVTREELGDNAYHALIHHYATESQNRKLLNLYDSLS</sequence>
<dbReference type="Proteomes" id="UP000298616">
    <property type="component" value="Chromosome"/>
</dbReference>
<keyword evidence="1 4" id="KW-0808">Transferase</keyword>
<name>A0A4D7JL98_9BACT</name>
<keyword evidence="5" id="KW-1185">Reference proteome</keyword>
<dbReference type="Pfam" id="PF13439">
    <property type="entry name" value="Glyco_transf_4"/>
    <property type="match status" value="1"/>
</dbReference>
<dbReference type="RefSeq" id="WP_137091970.1">
    <property type="nucleotide sequence ID" value="NZ_CP028923.1"/>
</dbReference>
<proteinExistence type="predicted"/>
<evidence type="ECO:0000256" key="1">
    <source>
        <dbReference type="ARBA" id="ARBA00022679"/>
    </source>
</evidence>
<evidence type="ECO:0000313" key="5">
    <source>
        <dbReference type="Proteomes" id="UP000298616"/>
    </source>
</evidence>
<dbReference type="PANTHER" id="PTHR46401:SF2">
    <property type="entry name" value="GLYCOSYLTRANSFERASE WBBK-RELATED"/>
    <property type="match status" value="1"/>
</dbReference>
<gene>
    <name evidence="4" type="ORF">DCC35_17385</name>
</gene>
<dbReference type="Gene3D" id="3.40.50.2000">
    <property type="entry name" value="Glycogen Phosphorylase B"/>
    <property type="match status" value="2"/>
</dbReference>
<dbReference type="InterPro" id="IPR001296">
    <property type="entry name" value="Glyco_trans_1"/>
</dbReference>
<accession>A0A4D7JL98</accession>
<dbReference type="Pfam" id="PF00534">
    <property type="entry name" value="Glycos_transf_1"/>
    <property type="match status" value="1"/>
</dbReference>
<dbReference type="GO" id="GO:0009103">
    <property type="term" value="P:lipopolysaccharide biosynthetic process"/>
    <property type="evidence" value="ECO:0007669"/>
    <property type="project" value="TreeGrafter"/>
</dbReference>
<reference evidence="4 5" key="1">
    <citation type="submission" date="2018-04" db="EMBL/GenBank/DDBJ databases">
        <title>Complete genome uncultured novel isolate.</title>
        <authorList>
            <person name="Merlino G."/>
        </authorList>
    </citation>
    <scope>NUCLEOTIDE SEQUENCE [LARGE SCALE GENOMIC DNA]</scope>
    <source>
        <strain evidence="5">R1DC9</strain>
    </source>
</reference>
<feature type="domain" description="Glycosyltransferase subfamily 4-like N-terminal" evidence="3">
    <location>
        <begin position="26"/>
        <end position="199"/>
    </location>
</feature>
<evidence type="ECO:0000313" key="4">
    <source>
        <dbReference type="EMBL" id="QCK16381.1"/>
    </source>
</evidence>
<organism evidence="4 5">
    <name type="scientific">Mangrovivirga cuniculi</name>
    <dbReference type="NCBI Taxonomy" id="2715131"/>
    <lineage>
        <taxon>Bacteria</taxon>
        <taxon>Pseudomonadati</taxon>
        <taxon>Bacteroidota</taxon>
        <taxon>Cytophagia</taxon>
        <taxon>Cytophagales</taxon>
        <taxon>Mangrovivirgaceae</taxon>
        <taxon>Mangrovivirga</taxon>
    </lineage>
</organism>
<evidence type="ECO:0000259" key="3">
    <source>
        <dbReference type="Pfam" id="PF13439"/>
    </source>
</evidence>
<dbReference type="PANTHER" id="PTHR46401">
    <property type="entry name" value="GLYCOSYLTRANSFERASE WBBK-RELATED"/>
    <property type="match status" value="1"/>
</dbReference>
<feature type="domain" description="Glycosyl transferase family 1" evidence="2">
    <location>
        <begin position="215"/>
        <end position="376"/>
    </location>
</feature>
<dbReference type="CDD" id="cd03794">
    <property type="entry name" value="GT4_WbuB-like"/>
    <property type="match status" value="1"/>
</dbReference>
<dbReference type="SUPFAM" id="SSF53756">
    <property type="entry name" value="UDP-Glycosyltransferase/glycogen phosphorylase"/>
    <property type="match status" value="1"/>
</dbReference>
<dbReference type="KEGG" id="fpf:DCC35_17385"/>
<protein>
    <submittedName>
        <fullName evidence="4">Glycosyl transferase family 1</fullName>
    </submittedName>
</protein>
<dbReference type="EMBL" id="CP028923">
    <property type="protein sequence ID" value="QCK16381.1"/>
    <property type="molecule type" value="Genomic_DNA"/>
</dbReference>
<dbReference type="OrthoDB" id="1450439at2"/>
<dbReference type="GO" id="GO:0016757">
    <property type="term" value="F:glycosyltransferase activity"/>
    <property type="evidence" value="ECO:0007669"/>
    <property type="project" value="InterPro"/>
</dbReference>
<dbReference type="AlphaFoldDB" id="A0A4D7JL98"/>
<evidence type="ECO:0000259" key="2">
    <source>
        <dbReference type="Pfam" id="PF00534"/>
    </source>
</evidence>